<dbReference type="InterPro" id="IPR013786">
    <property type="entry name" value="AcylCoA_DH/ox_N"/>
</dbReference>
<evidence type="ECO:0000256" key="4">
    <source>
        <dbReference type="ARBA" id="ARBA00022827"/>
    </source>
</evidence>
<evidence type="ECO:0000256" key="1">
    <source>
        <dbReference type="ARBA" id="ARBA00001974"/>
    </source>
</evidence>
<evidence type="ECO:0008006" key="14">
    <source>
        <dbReference type="Google" id="ProtNLM"/>
    </source>
</evidence>
<dbReference type="HOGENOM" id="CLU_018204_0_1_1"/>
<dbReference type="Proteomes" id="UP000001449">
    <property type="component" value="Chromosome 10"/>
</dbReference>
<dbReference type="RefSeq" id="XP_002292671.1">
    <property type="nucleotide sequence ID" value="XM_002292635.1"/>
</dbReference>
<dbReference type="InterPro" id="IPR037069">
    <property type="entry name" value="AcylCoA_DH/ox_N_sf"/>
</dbReference>
<protein>
    <recommendedName>
        <fullName evidence="14">Isovaleryl-CoA dehydrogenase</fullName>
    </recommendedName>
</protein>
<feature type="compositionally biased region" description="Basic and acidic residues" evidence="8">
    <location>
        <begin position="428"/>
        <end position="447"/>
    </location>
</feature>
<dbReference type="Pfam" id="PF00441">
    <property type="entry name" value="Acyl-CoA_dh_1"/>
    <property type="match status" value="1"/>
</dbReference>
<evidence type="ECO:0000256" key="6">
    <source>
        <dbReference type="ARBA" id="ARBA00049552"/>
    </source>
</evidence>
<keyword evidence="5 7" id="KW-0560">Oxidoreductase</keyword>
<comment type="similarity">
    <text evidence="2 7">Belongs to the acyl-CoA dehydrogenase family.</text>
</comment>
<evidence type="ECO:0000256" key="8">
    <source>
        <dbReference type="SAM" id="MobiDB-lite"/>
    </source>
</evidence>
<dbReference type="InterPro" id="IPR046373">
    <property type="entry name" value="Acyl-CoA_Oxase/DH_mid-dom_sf"/>
</dbReference>
<dbReference type="InterPro" id="IPR036250">
    <property type="entry name" value="AcylCo_DH-like_C"/>
</dbReference>
<dbReference type="EMBL" id="CM000646">
    <property type="protein sequence ID" value="EED89867.1"/>
    <property type="molecule type" value="Genomic_DNA"/>
</dbReference>
<sequence length="447" mass="48934">MLSSFRRVGFSKLIRDLSSATSKQSLQKHHRFASASAGWSSCDDHSASSLTKLFNPTEDHHALREMVRSFTEREVEPQALEHNRSETFNIPLFRKFGSNNGGLGILGLTVPEDYGGTGFIDASAVAIVHEELSYSDPAFCLSYLAHSVLLANNLAVNGSQEQLSRFMQGVCDGSMIGGMCMSEPNAGTDVLGMRSNAVYDAKRDGFVLNGTKMWITNEETGDLFLVYARTGTEKRTDITQFIVEGGMEGFSVGQKINDKLGMRASPTAELVFENVFLPSKTHVVGDVNGATLCMMRNLEIERVALAAMAIGLARRSLDEMIAYAGNRPAFGKPNLYGFGQIQKHIAESYAEYMAGKCYLYGFANSLDLSTYGHGLDADGVKLYCAQMSKNVADRAIQVLGGYGYVGEYTVERLWRDSKLLQIGGGTSESHHKNMSRDLHRLGGNKLD</sequence>
<dbReference type="PANTHER" id="PTHR43884:SF12">
    <property type="entry name" value="ISOVALERYL-COA DEHYDROGENASE, MITOCHONDRIAL-RELATED"/>
    <property type="match status" value="1"/>
</dbReference>
<evidence type="ECO:0000313" key="12">
    <source>
        <dbReference type="EMBL" id="EED89867.1"/>
    </source>
</evidence>
<dbReference type="FunFam" id="1.20.140.10:FF:000001">
    <property type="entry name" value="Acyl-CoA dehydrogenase"/>
    <property type="match status" value="1"/>
</dbReference>
<dbReference type="PaxDb" id="35128-Thaps269513"/>
<comment type="catalytic activity">
    <reaction evidence="6">
        <text>(2S)-2-methylbutanoyl-CoA + oxidized [electron-transfer flavoprotein] + H(+) = (2E)-2-methylbut-2-enoyl-CoA + reduced [electron-transfer flavoprotein]</text>
        <dbReference type="Rhea" id="RHEA:48256"/>
        <dbReference type="Rhea" id="RHEA-COMP:10685"/>
        <dbReference type="Rhea" id="RHEA-COMP:10686"/>
        <dbReference type="ChEBI" id="CHEBI:15378"/>
        <dbReference type="ChEBI" id="CHEBI:57337"/>
        <dbReference type="ChEBI" id="CHEBI:57692"/>
        <dbReference type="ChEBI" id="CHEBI:58307"/>
        <dbReference type="ChEBI" id="CHEBI:88166"/>
    </reaction>
    <physiologicalReaction direction="left-to-right" evidence="6">
        <dbReference type="Rhea" id="RHEA:48257"/>
    </physiologicalReaction>
</comment>
<dbReference type="PANTHER" id="PTHR43884">
    <property type="entry name" value="ACYL-COA DEHYDROGENASE"/>
    <property type="match status" value="1"/>
</dbReference>
<dbReference type="PROSITE" id="PS00072">
    <property type="entry name" value="ACYL_COA_DH_1"/>
    <property type="match status" value="1"/>
</dbReference>
<dbReference type="GO" id="GO:0050660">
    <property type="term" value="F:flavin adenine dinucleotide binding"/>
    <property type="evidence" value="ECO:0007669"/>
    <property type="project" value="InterPro"/>
</dbReference>
<feature type="domain" description="Acyl-CoA oxidase/dehydrogenase middle" evidence="10">
    <location>
        <begin position="179"/>
        <end position="275"/>
    </location>
</feature>
<reference evidence="12 13" key="2">
    <citation type="journal article" date="2008" name="Nature">
        <title>The Phaeodactylum genome reveals the evolutionary history of diatom genomes.</title>
        <authorList>
            <person name="Bowler C."/>
            <person name="Allen A.E."/>
            <person name="Badger J.H."/>
            <person name="Grimwood J."/>
            <person name="Jabbari K."/>
            <person name="Kuo A."/>
            <person name="Maheswari U."/>
            <person name="Martens C."/>
            <person name="Maumus F."/>
            <person name="Otillar R.P."/>
            <person name="Rayko E."/>
            <person name="Salamov A."/>
            <person name="Vandepoele K."/>
            <person name="Beszteri B."/>
            <person name="Gruber A."/>
            <person name="Heijde M."/>
            <person name="Katinka M."/>
            <person name="Mock T."/>
            <person name="Valentin K."/>
            <person name="Verret F."/>
            <person name="Berges J.A."/>
            <person name="Brownlee C."/>
            <person name="Cadoret J.P."/>
            <person name="Chiovitti A."/>
            <person name="Choi C.J."/>
            <person name="Coesel S."/>
            <person name="De Martino A."/>
            <person name="Detter J.C."/>
            <person name="Durkin C."/>
            <person name="Falciatore A."/>
            <person name="Fournet J."/>
            <person name="Haruta M."/>
            <person name="Huysman M.J."/>
            <person name="Jenkins B.D."/>
            <person name="Jiroutova K."/>
            <person name="Jorgensen R.E."/>
            <person name="Joubert Y."/>
            <person name="Kaplan A."/>
            <person name="Kroger N."/>
            <person name="Kroth P.G."/>
            <person name="La Roche J."/>
            <person name="Lindquist E."/>
            <person name="Lommer M."/>
            <person name="Martin-Jezequel V."/>
            <person name="Lopez P.J."/>
            <person name="Lucas S."/>
            <person name="Mangogna M."/>
            <person name="McGinnis K."/>
            <person name="Medlin L.K."/>
            <person name="Montsant A."/>
            <person name="Oudot-Le Secq M.P."/>
            <person name="Napoli C."/>
            <person name="Obornik M."/>
            <person name="Parker M.S."/>
            <person name="Petit J.L."/>
            <person name="Porcel B.M."/>
            <person name="Poulsen N."/>
            <person name="Robison M."/>
            <person name="Rychlewski L."/>
            <person name="Rynearson T.A."/>
            <person name="Schmutz J."/>
            <person name="Shapiro H."/>
            <person name="Siaut M."/>
            <person name="Stanley M."/>
            <person name="Sussman M.R."/>
            <person name="Taylor A.R."/>
            <person name="Vardi A."/>
            <person name="von Dassow P."/>
            <person name="Vyverman W."/>
            <person name="Willis A."/>
            <person name="Wyrwicz L.S."/>
            <person name="Rokhsar D.S."/>
            <person name="Weissenbach J."/>
            <person name="Armbrust E.V."/>
            <person name="Green B.R."/>
            <person name="Van de Peer Y."/>
            <person name="Grigoriev I.V."/>
        </authorList>
    </citation>
    <scope>NUCLEOTIDE SEQUENCE [LARGE SCALE GENOMIC DNA]</scope>
    <source>
        <strain evidence="12 13">CCMP1335</strain>
    </source>
</reference>
<evidence type="ECO:0000259" key="9">
    <source>
        <dbReference type="Pfam" id="PF00441"/>
    </source>
</evidence>
<dbReference type="STRING" id="35128.B8C9I8"/>
<dbReference type="FunFam" id="1.10.540.10:FF:000002">
    <property type="entry name" value="Acyl-CoA dehydrogenase FadE19"/>
    <property type="match status" value="1"/>
</dbReference>
<evidence type="ECO:0000256" key="5">
    <source>
        <dbReference type="ARBA" id="ARBA00023002"/>
    </source>
</evidence>
<dbReference type="SUPFAM" id="SSF56645">
    <property type="entry name" value="Acyl-CoA dehydrogenase NM domain-like"/>
    <property type="match status" value="1"/>
</dbReference>
<accession>B8C9I8</accession>
<dbReference type="InParanoid" id="B8C9I8"/>
<organism evidence="12 13">
    <name type="scientific">Thalassiosira pseudonana</name>
    <name type="common">Marine diatom</name>
    <name type="synonym">Cyclotella nana</name>
    <dbReference type="NCBI Taxonomy" id="35128"/>
    <lineage>
        <taxon>Eukaryota</taxon>
        <taxon>Sar</taxon>
        <taxon>Stramenopiles</taxon>
        <taxon>Ochrophyta</taxon>
        <taxon>Bacillariophyta</taxon>
        <taxon>Coscinodiscophyceae</taxon>
        <taxon>Thalassiosirophycidae</taxon>
        <taxon>Thalassiosirales</taxon>
        <taxon>Thalassiosiraceae</taxon>
        <taxon>Thalassiosira</taxon>
    </lineage>
</organism>
<dbReference type="OMA" id="CFITNSG"/>
<name>B8C9I8_THAPS</name>
<comment type="cofactor">
    <cofactor evidence="1 7">
        <name>FAD</name>
        <dbReference type="ChEBI" id="CHEBI:57692"/>
    </cofactor>
</comment>
<dbReference type="KEGG" id="tps:THAPSDRAFT_269513"/>
<dbReference type="SUPFAM" id="SSF47203">
    <property type="entry name" value="Acyl-CoA dehydrogenase C-terminal domain-like"/>
    <property type="match status" value="1"/>
</dbReference>
<feature type="domain" description="Acyl-CoA dehydrogenase/oxidase N-terminal" evidence="11">
    <location>
        <begin position="57"/>
        <end position="173"/>
    </location>
</feature>
<proteinExistence type="inferred from homology"/>
<dbReference type="InterPro" id="IPR009075">
    <property type="entry name" value="AcylCo_DH/oxidase_C"/>
</dbReference>
<dbReference type="PROSITE" id="PS00073">
    <property type="entry name" value="ACYL_COA_DH_2"/>
    <property type="match status" value="1"/>
</dbReference>
<evidence type="ECO:0000259" key="11">
    <source>
        <dbReference type="Pfam" id="PF02771"/>
    </source>
</evidence>
<dbReference type="GeneID" id="7445912"/>
<evidence type="ECO:0000256" key="7">
    <source>
        <dbReference type="RuleBase" id="RU362125"/>
    </source>
</evidence>
<dbReference type="Pfam" id="PF02771">
    <property type="entry name" value="Acyl-CoA_dh_N"/>
    <property type="match status" value="1"/>
</dbReference>
<dbReference type="InterPro" id="IPR006089">
    <property type="entry name" value="Acyl-CoA_DH_CS"/>
</dbReference>
<dbReference type="Gene3D" id="2.40.110.10">
    <property type="entry name" value="Butyryl-CoA Dehydrogenase, subunit A, domain 2"/>
    <property type="match status" value="1"/>
</dbReference>
<dbReference type="InterPro" id="IPR006091">
    <property type="entry name" value="Acyl-CoA_Oxase/DH_mid-dom"/>
</dbReference>
<dbReference type="Gene3D" id="1.10.540.10">
    <property type="entry name" value="Acyl-CoA dehydrogenase/oxidase, N-terminal domain"/>
    <property type="match status" value="1"/>
</dbReference>
<keyword evidence="13" id="KW-1185">Reference proteome</keyword>
<evidence type="ECO:0000256" key="2">
    <source>
        <dbReference type="ARBA" id="ARBA00009347"/>
    </source>
</evidence>
<evidence type="ECO:0000313" key="13">
    <source>
        <dbReference type="Proteomes" id="UP000001449"/>
    </source>
</evidence>
<dbReference type="GO" id="GO:0006552">
    <property type="term" value="P:L-leucine catabolic process"/>
    <property type="evidence" value="ECO:0000318"/>
    <property type="project" value="GO_Central"/>
</dbReference>
<feature type="domain" description="Acyl-CoA dehydrogenase/oxidase C-terminal" evidence="9">
    <location>
        <begin position="294"/>
        <end position="437"/>
    </location>
</feature>
<dbReference type="AlphaFoldDB" id="B8C9I8"/>
<evidence type="ECO:0000259" key="10">
    <source>
        <dbReference type="Pfam" id="PF02770"/>
    </source>
</evidence>
<dbReference type="eggNOG" id="KOG0141">
    <property type="taxonomic scope" value="Eukaryota"/>
</dbReference>
<dbReference type="Pfam" id="PF02770">
    <property type="entry name" value="Acyl-CoA_dh_M"/>
    <property type="match status" value="1"/>
</dbReference>
<dbReference type="InterPro" id="IPR009100">
    <property type="entry name" value="AcylCoA_DH/oxidase_NM_dom_sf"/>
</dbReference>
<keyword evidence="3 7" id="KW-0285">Flavoprotein</keyword>
<feature type="region of interest" description="Disordered" evidence="8">
    <location>
        <begin position="425"/>
        <end position="447"/>
    </location>
</feature>
<evidence type="ECO:0000256" key="3">
    <source>
        <dbReference type="ARBA" id="ARBA00022630"/>
    </source>
</evidence>
<keyword evidence="4 7" id="KW-0274">FAD</keyword>
<gene>
    <name evidence="12" type="ORF">THAPSDRAFT_269513</name>
</gene>
<dbReference type="GO" id="GO:0008470">
    <property type="term" value="F:3-methylbutanoyl-CoA dehydrogenase activity"/>
    <property type="evidence" value="ECO:0000318"/>
    <property type="project" value="GO_Central"/>
</dbReference>
<dbReference type="Gene3D" id="1.20.140.10">
    <property type="entry name" value="Butyryl-CoA Dehydrogenase, subunit A, domain 3"/>
    <property type="match status" value="1"/>
</dbReference>
<reference evidence="12 13" key="1">
    <citation type="journal article" date="2004" name="Science">
        <title>The genome of the diatom Thalassiosira pseudonana: ecology, evolution, and metabolism.</title>
        <authorList>
            <person name="Armbrust E.V."/>
            <person name="Berges J.A."/>
            <person name="Bowler C."/>
            <person name="Green B.R."/>
            <person name="Martinez D."/>
            <person name="Putnam N.H."/>
            <person name="Zhou S."/>
            <person name="Allen A.E."/>
            <person name="Apt K.E."/>
            <person name="Bechner M."/>
            <person name="Brzezinski M.A."/>
            <person name="Chaal B.K."/>
            <person name="Chiovitti A."/>
            <person name="Davis A.K."/>
            <person name="Demarest M.S."/>
            <person name="Detter J.C."/>
            <person name="Glavina T."/>
            <person name="Goodstein D."/>
            <person name="Hadi M.Z."/>
            <person name="Hellsten U."/>
            <person name="Hildebrand M."/>
            <person name="Jenkins B.D."/>
            <person name="Jurka J."/>
            <person name="Kapitonov V.V."/>
            <person name="Kroger N."/>
            <person name="Lau W.W."/>
            <person name="Lane T.W."/>
            <person name="Larimer F.W."/>
            <person name="Lippmeier J.C."/>
            <person name="Lucas S."/>
            <person name="Medina M."/>
            <person name="Montsant A."/>
            <person name="Obornik M."/>
            <person name="Parker M.S."/>
            <person name="Palenik B."/>
            <person name="Pazour G.J."/>
            <person name="Richardson P.M."/>
            <person name="Rynearson T.A."/>
            <person name="Saito M.A."/>
            <person name="Schwartz D.C."/>
            <person name="Thamatrakoln K."/>
            <person name="Valentin K."/>
            <person name="Vardi A."/>
            <person name="Wilkerson F.P."/>
            <person name="Rokhsar D.S."/>
        </authorList>
    </citation>
    <scope>NUCLEOTIDE SEQUENCE [LARGE SCALE GENOMIC DNA]</scope>
    <source>
        <strain evidence="12 13">CCMP1335</strain>
    </source>
</reference>